<keyword evidence="5" id="KW-1185">Reference proteome</keyword>
<organism evidence="2 4">
    <name type="scientific">Aquisalinus luteolus</name>
    <dbReference type="NCBI Taxonomy" id="1566827"/>
    <lineage>
        <taxon>Bacteria</taxon>
        <taxon>Pseudomonadati</taxon>
        <taxon>Pseudomonadota</taxon>
        <taxon>Alphaproteobacteria</taxon>
        <taxon>Parvularculales</taxon>
        <taxon>Parvularculaceae</taxon>
        <taxon>Aquisalinus</taxon>
    </lineage>
</organism>
<dbReference type="SUPFAM" id="SSF54637">
    <property type="entry name" value="Thioesterase/thiol ester dehydrase-isomerase"/>
    <property type="match status" value="1"/>
</dbReference>
<protein>
    <submittedName>
        <fullName evidence="3">PaaI family thioesterase</fullName>
    </submittedName>
</protein>
<reference evidence="3 5" key="2">
    <citation type="submission" date="2020-02" db="EMBL/GenBank/DDBJ databases">
        <title>Genome sequence of Parvularcula flava strain NH6-79.</title>
        <authorList>
            <person name="Abdul Karim M.H."/>
            <person name="Lam M.Q."/>
            <person name="Chen S.J."/>
            <person name="Yahya A."/>
            <person name="Shahir S."/>
            <person name="Shamsir M.S."/>
            <person name="Chong C.S."/>
        </authorList>
    </citation>
    <scope>NUCLEOTIDE SEQUENCE [LARGE SCALE GENOMIC DNA]</scope>
    <source>
        <strain evidence="3 5">NH6-79</strain>
    </source>
</reference>
<evidence type="ECO:0000313" key="3">
    <source>
        <dbReference type="EMBL" id="NHK27422.1"/>
    </source>
</evidence>
<dbReference type="Pfam" id="PF03061">
    <property type="entry name" value="4HBT"/>
    <property type="match status" value="1"/>
</dbReference>
<evidence type="ECO:0000313" key="4">
    <source>
        <dbReference type="Proteomes" id="UP000621856"/>
    </source>
</evidence>
<evidence type="ECO:0000313" key="2">
    <source>
        <dbReference type="EMBL" id="GGH95393.1"/>
    </source>
</evidence>
<dbReference type="EMBL" id="VCJR02000001">
    <property type="protein sequence ID" value="NHK27422.1"/>
    <property type="molecule type" value="Genomic_DNA"/>
</dbReference>
<dbReference type="Proteomes" id="UP000818603">
    <property type="component" value="Unassembled WGS sequence"/>
</dbReference>
<evidence type="ECO:0000313" key="5">
    <source>
        <dbReference type="Proteomes" id="UP000818603"/>
    </source>
</evidence>
<dbReference type="Gene3D" id="3.10.129.10">
    <property type="entry name" value="Hotdog Thioesterase"/>
    <property type="match status" value="1"/>
</dbReference>
<sequence>MANGVPELSPDALERIQNDIASSGMSQWLNISARTEGDALTYRLGFAEGHIGNPIIRALHGGVISSFLESCARLELIARLSPSVRLRTTSVHTSYFRSSKAEDMLARISLQRVGRRFAFIEATGWQGEEDNIVARSAIGIRVMRTDED</sequence>
<dbReference type="CDD" id="cd03443">
    <property type="entry name" value="PaaI_thioesterase"/>
    <property type="match status" value="1"/>
</dbReference>
<dbReference type="InterPro" id="IPR006683">
    <property type="entry name" value="Thioestr_dom"/>
</dbReference>
<comment type="caution">
    <text evidence="2">The sequence shown here is derived from an EMBL/GenBank/DDBJ whole genome shotgun (WGS) entry which is preliminary data.</text>
</comment>
<proteinExistence type="predicted"/>
<reference evidence="2" key="3">
    <citation type="submission" date="2020-09" db="EMBL/GenBank/DDBJ databases">
        <authorList>
            <person name="Sun Q."/>
            <person name="Zhou Y."/>
        </authorList>
    </citation>
    <scope>NUCLEOTIDE SEQUENCE</scope>
    <source>
        <strain evidence="2">CGMCC 1.14984</strain>
    </source>
</reference>
<dbReference type="AlphaFoldDB" id="A0A8J3A2I0"/>
<dbReference type="Proteomes" id="UP000621856">
    <property type="component" value="Unassembled WGS sequence"/>
</dbReference>
<dbReference type="EMBL" id="BMGZ01000001">
    <property type="protein sequence ID" value="GGH95393.1"/>
    <property type="molecule type" value="Genomic_DNA"/>
</dbReference>
<dbReference type="RefSeq" id="WP_155138364.1">
    <property type="nucleotide sequence ID" value="NZ_BMGZ01000001.1"/>
</dbReference>
<gene>
    <name evidence="3" type="ORF">FF098_005845</name>
    <name evidence="2" type="ORF">GCM10011355_11820</name>
</gene>
<name>A0A8J3A2I0_9PROT</name>
<evidence type="ECO:0000259" key="1">
    <source>
        <dbReference type="Pfam" id="PF03061"/>
    </source>
</evidence>
<accession>A0A8J3A2I0</accession>
<reference evidence="2" key="1">
    <citation type="journal article" date="2014" name="Int. J. Syst. Evol. Microbiol.">
        <title>Complete genome sequence of Corynebacterium casei LMG S-19264T (=DSM 44701T), isolated from a smear-ripened cheese.</title>
        <authorList>
            <consortium name="US DOE Joint Genome Institute (JGI-PGF)"/>
            <person name="Walter F."/>
            <person name="Albersmeier A."/>
            <person name="Kalinowski J."/>
            <person name="Ruckert C."/>
        </authorList>
    </citation>
    <scope>NUCLEOTIDE SEQUENCE</scope>
    <source>
        <strain evidence="2">CGMCC 1.14984</strain>
    </source>
</reference>
<dbReference type="InterPro" id="IPR029069">
    <property type="entry name" value="HotDog_dom_sf"/>
</dbReference>
<feature type="domain" description="Thioesterase" evidence="1">
    <location>
        <begin position="59"/>
        <end position="130"/>
    </location>
</feature>